<proteinExistence type="predicted"/>
<gene>
    <name evidence="2" type="ORF">SteCoe_622</name>
</gene>
<dbReference type="AlphaFoldDB" id="A0A1R2D3Q5"/>
<evidence type="ECO:0000313" key="3">
    <source>
        <dbReference type="Proteomes" id="UP000187209"/>
    </source>
</evidence>
<comment type="caution">
    <text evidence="2">The sequence shown here is derived from an EMBL/GenBank/DDBJ whole genome shotgun (WGS) entry which is preliminary data.</text>
</comment>
<name>A0A1R2D3Q5_9CILI</name>
<feature type="region of interest" description="Disordered" evidence="1">
    <location>
        <begin position="1"/>
        <end position="32"/>
    </location>
</feature>
<dbReference type="OrthoDB" id="10261433at2759"/>
<sequence>MDFPRYHNIKPRTRKEREGMRDREATEKMRLKERTGGYHQYEEFMGISRPDQASNMYIPEAERFDKDFAAIEKKRREEEYQRRQQALSGKREEVINREIGRWKMMETEEYKDRERLDQRQASWKAGQKNNSSAAYNPITLDYDPTEQGKQLMEQDEYVRYKAGLRMFNLDSKMNSQFNVITGEQRRPTNLPSRHS</sequence>
<reference evidence="2 3" key="1">
    <citation type="submission" date="2016-11" db="EMBL/GenBank/DDBJ databases">
        <title>The macronuclear genome of Stentor coeruleus: a giant cell with tiny introns.</title>
        <authorList>
            <person name="Slabodnick M."/>
            <person name="Ruby J.G."/>
            <person name="Reiff S.B."/>
            <person name="Swart E.C."/>
            <person name="Gosai S."/>
            <person name="Prabakaran S."/>
            <person name="Witkowska E."/>
            <person name="Larue G.E."/>
            <person name="Fisher S."/>
            <person name="Freeman R.M."/>
            <person name="Gunawardena J."/>
            <person name="Chu W."/>
            <person name="Stover N.A."/>
            <person name="Gregory B.D."/>
            <person name="Nowacki M."/>
            <person name="Derisi J."/>
            <person name="Roy S.W."/>
            <person name="Marshall W.F."/>
            <person name="Sood P."/>
        </authorList>
    </citation>
    <scope>NUCLEOTIDE SEQUENCE [LARGE SCALE GENOMIC DNA]</scope>
    <source>
        <strain evidence="2">WM001</strain>
    </source>
</reference>
<evidence type="ECO:0000313" key="2">
    <source>
        <dbReference type="EMBL" id="OMJ95897.1"/>
    </source>
</evidence>
<evidence type="ECO:0000256" key="1">
    <source>
        <dbReference type="SAM" id="MobiDB-lite"/>
    </source>
</evidence>
<feature type="compositionally biased region" description="Basic and acidic residues" evidence="1">
    <location>
        <begin position="15"/>
        <end position="32"/>
    </location>
</feature>
<dbReference type="Proteomes" id="UP000187209">
    <property type="component" value="Unassembled WGS sequence"/>
</dbReference>
<organism evidence="2 3">
    <name type="scientific">Stentor coeruleus</name>
    <dbReference type="NCBI Taxonomy" id="5963"/>
    <lineage>
        <taxon>Eukaryota</taxon>
        <taxon>Sar</taxon>
        <taxon>Alveolata</taxon>
        <taxon>Ciliophora</taxon>
        <taxon>Postciliodesmatophora</taxon>
        <taxon>Heterotrichea</taxon>
        <taxon>Heterotrichida</taxon>
        <taxon>Stentoridae</taxon>
        <taxon>Stentor</taxon>
    </lineage>
</organism>
<protein>
    <submittedName>
        <fullName evidence="2">Uncharacterized protein</fullName>
    </submittedName>
</protein>
<keyword evidence="3" id="KW-1185">Reference proteome</keyword>
<dbReference type="EMBL" id="MPUH01000006">
    <property type="protein sequence ID" value="OMJ95897.1"/>
    <property type="molecule type" value="Genomic_DNA"/>
</dbReference>
<accession>A0A1R2D3Q5</accession>